<accession>M7ZQA3</accession>
<evidence type="ECO:0000313" key="1">
    <source>
        <dbReference type="EMBL" id="EMS61826.1"/>
    </source>
</evidence>
<protein>
    <submittedName>
        <fullName evidence="1">Uncharacterized protein</fullName>
    </submittedName>
</protein>
<gene>
    <name evidence="1" type="ORF">TRIUR3_30831</name>
</gene>
<dbReference type="EMBL" id="KD090098">
    <property type="protein sequence ID" value="EMS61826.1"/>
    <property type="molecule type" value="Genomic_DNA"/>
</dbReference>
<reference evidence="1" key="1">
    <citation type="journal article" date="2013" name="Nature">
        <title>Draft genome of the wheat A-genome progenitor Triticum urartu.</title>
        <authorList>
            <person name="Ling H.Q."/>
            <person name="Zhao S."/>
            <person name="Liu D."/>
            <person name="Wang J."/>
            <person name="Sun H."/>
            <person name="Zhang C."/>
            <person name="Fan H."/>
            <person name="Li D."/>
            <person name="Dong L."/>
            <person name="Tao Y."/>
            <person name="Gao C."/>
            <person name="Wu H."/>
            <person name="Li Y."/>
            <person name="Cui Y."/>
            <person name="Guo X."/>
            <person name="Zheng S."/>
            <person name="Wang B."/>
            <person name="Yu K."/>
            <person name="Liang Q."/>
            <person name="Yang W."/>
            <person name="Lou X."/>
            <person name="Chen J."/>
            <person name="Feng M."/>
            <person name="Jian J."/>
            <person name="Zhang X."/>
            <person name="Luo G."/>
            <person name="Jiang Y."/>
            <person name="Liu J."/>
            <person name="Wang Z."/>
            <person name="Sha Y."/>
            <person name="Zhang B."/>
            <person name="Wu H."/>
            <person name="Tang D."/>
            <person name="Shen Q."/>
            <person name="Xue P."/>
            <person name="Zou S."/>
            <person name="Wang X."/>
            <person name="Liu X."/>
            <person name="Wang F."/>
            <person name="Yang Y."/>
            <person name="An X."/>
            <person name="Dong Z."/>
            <person name="Zhang K."/>
            <person name="Zhang X."/>
            <person name="Luo M.C."/>
            <person name="Dvorak J."/>
            <person name="Tong Y."/>
            <person name="Wang J."/>
            <person name="Yang H."/>
            <person name="Li Z."/>
            <person name="Wang D."/>
            <person name="Zhang A."/>
            <person name="Wang J."/>
        </authorList>
    </citation>
    <scope>NUCLEOTIDE SEQUENCE</scope>
</reference>
<dbReference type="AlphaFoldDB" id="M7ZQA3"/>
<dbReference type="eggNOG" id="ENOG502R3UY">
    <property type="taxonomic scope" value="Eukaryota"/>
</dbReference>
<sequence>MAVFCCSGRRDPPAAGGLLGSCLLIAILVQSSLLGSTFLLAVDAARTSAFMAMAPLPAVAMAPSPSGLKDDKRRVPTGANPLHNR</sequence>
<dbReference type="OMA" id="PSPADNM"/>
<name>M7ZQA3_TRIUA</name>
<proteinExistence type="predicted"/>
<organism evidence="1">
    <name type="scientific">Triticum urartu</name>
    <name type="common">Red wild einkorn</name>
    <name type="synonym">Crithodium urartu</name>
    <dbReference type="NCBI Taxonomy" id="4572"/>
    <lineage>
        <taxon>Eukaryota</taxon>
        <taxon>Viridiplantae</taxon>
        <taxon>Streptophyta</taxon>
        <taxon>Embryophyta</taxon>
        <taxon>Tracheophyta</taxon>
        <taxon>Spermatophyta</taxon>
        <taxon>Magnoliopsida</taxon>
        <taxon>Liliopsida</taxon>
        <taxon>Poales</taxon>
        <taxon>Poaceae</taxon>
        <taxon>BOP clade</taxon>
        <taxon>Pooideae</taxon>
        <taxon>Triticodae</taxon>
        <taxon>Triticeae</taxon>
        <taxon>Triticinae</taxon>
        <taxon>Triticum</taxon>
    </lineage>
</organism>